<organism evidence="1 2">
    <name type="scientific">Acetobacter malorum</name>
    <dbReference type="NCBI Taxonomy" id="178901"/>
    <lineage>
        <taxon>Bacteria</taxon>
        <taxon>Pseudomonadati</taxon>
        <taxon>Pseudomonadota</taxon>
        <taxon>Alphaproteobacteria</taxon>
        <taxon>Acetobacterales</taxon>
        <taxon>Acetobacteraceae</taxon>
        <taxon>Acetobacter</taxon>
    </lineage>
</organism>
<evidence type="ECO:0000313" key="1">
    <source>
        <dbReference type="EMBL" id="OAG77551.1"/>
    </source>
</evidence>
<protein>
    <submittedName>
        <fullName evidence="1">Uncharacterized protein</fullName>
    </submittedName>
</protein>
<evidence type="ECO:0000313" key="2">
    <source>
        <dbReference type="Proteomes" id="UP000077349"/>
    </source>
</evidence>
<dbReference type="PATRIC" id="fig|178901.16.peg.1380"/>
<dbReference type="Proteomes" id="UP000077349">
    <property type="component" value="Unassembled WGS sequence"/>
</dbReference>
<accession>A0A177GCR1</accession>
<dbReference type="AlphaFoldDB" id="A0A177GCR1"/>
<reference evidence="1 2" key="1">
    <citation type="submission" date="2016-03" db="EMBL/GenBank/DDBJ databases">
        <title>Draft genome sequence of Acetobacter malorum CECT 7742, a strain isolated from strawberry vinegar.</title>
        <authorList>
            <person name="Sainz F."/>
            <person name="Mas A."/>
            <person name="Torija M.J."/>
        </authorList>
    </citation>
    <scope>NUCLEOTIDE SEQUENCE [LARGE SCALE GENOMIC DNA]</scope>
    <source>
        <strain evidence="1 2">CECT 7742</strain>
    </source>
</reference>
<name>A0A177GCR1_9PROT</name>
<proteinExistence type="predicted"/>
<gene>
    <name evidence="1" type="ORF">Amal_01309</name>
</gene>
<dbReference type="EMBL" id="LVHD01000012">
    <property type="protein sequence ID" value="OAG77551.1"/>
    <property type="molecule type" value="Genomic_DNA"/>
</dbReference>
<sequence length="112" mass="13642">MPGRKLFTPTGLLLDFIQNFQRPRLMSRQLFTKRQRILPGLMRKFINHALNNKHIMGWTDPPPPERRHRIGFIPDKFNQLIRHRIRCLGRPFHRIRVKTVLHPLWRPARRDR</sequence>
<comment type="caution">
    <text evidence="1">The sequence shown here is derived from an EMBL/GenBank/DDBJ whole genome shotgun (WGS) entry which is preliminary data.</text>
</comment>